<dbReference type="InterPro" id="IPR012310">
    <property type="entry name" value="DNA_ligase_ATP-dep_cent"/>
</dbReference>
<dbReference type="PROSITE" id="PS00333">
    <property type="entry name" value="DNA_LIGASE_A2"/>
    <property type="match status" value="1"/>
</dbReference>
<dbReference type="PANTHER" id="PTHR45674">
    <property type="entry name" value="DNA LIGASE 1/3 FAMILY MEMBER"/>
    <property type="match status" value="1"/>
</dbReference>
<evidence type="ECO:0000256" key="2">
    <source>
        <dbReference type="ARBA" id="ARBA00012727"/>
    </source>
</evidence>
<evidence type="ECO:0000313" key="7">
    <source>
        <dbReference type="Proteomes" id="UP000054099"/>
    </source>
</evidence>
<dbReference type="GO" id="GO:0003910">
    <property type="term" value="F:DNA ligase (ATP) activity"/>
    <property type="evidence" value="ECO:0007669"/>
    <property type="project" value="UniProtKB-EC"/>
</dbReference>
<dbReference type="GO" id="GO:0006310">
    <property type="term" value="P:DNA recombination"/>
    <property type="evidence" value="ECO:0007669"/>
    <property type="project" value="InterPro"/>
</dbReference>
<reference evidence="6 7" key="1">
    <citation type="journal article" date="2014" name="Antonie Van Leeuwenhoek">
        <title>Fictibacillus enclensis sp. nov., isolated from marine sediment.</title>
        <authorList>
            <person name="Dastager S.G."/>
            <person name="Mawlankar R."/>
            <person name="Srinivasan K."/>
            <person name="Tang S.K."/>
            <person name="Lee J.C."/>
            <person name="Ramana V.V."/>
            <person name="Shouche Y.S."/>
        </authorList>
    </citation>
    <scope>NUCLEOTIDE SEQUENCE [LARGE SCALE GENOMIC DNA]</scope>
    <source>
        <strain evidence="6 7">NIO-1003</strain>
    </source>
</reference>
<comment type="catalytic activity">
    <reaction evidence="4">
        <text>ATP + (deoxyribonucleotide)n-3'-hydroxyl + 5'-phospho-(deoxyribonucleotide)m = (deoxyribonucleotide)n+m + AMP + diphosphate.</text>
        <dbReference type="EC" id="6.5.1.1"/>
    </reaction>
</comment>
<dbReference type="Gene3D" id="2.40.50.140">
    <property type="entry name" value="Nucleic acid-binding proteins"/>
    <property type="match status" value="1"/>
</dbReference>
<feature type="domain" description="ATP-dependent DNA ligase family profile" evidence="5">
    <location>
        <begin position="104"/>
        <end position="226"/>
    </location>
</feature>
<dbReference type="InterPro" id="IPR012340">
    <property type="entry name" value="NA-bd_OB-fold"/>
</dbReference>
<sequence>MDPLFPMEPKSATNIPASSKWIAQIKWDGVHILTYSDGQTTRLFNRKKRERTANYPELAPIQTYCSAESVILDGEVIALGDNGRPSFHKVMRRDGVRNLDRVRLLQHQVPITYMIFDVLFYNGEWITKWPLEKRISLLSEIITPNDHVQLVRSHHDGEALFKAVKSSEMEGIVVKQLQSHYYIGEKNEVWLKIKNTLDVNAVIGGFTLSGGVVNAVLLGLYDDQGQFVYIGHTGTGKFTVQDWRNLTSKLITIKTSERPFVNLVERHRDAYWVKPEVTAKIHFAEWTEAGKLRQPSIQALLDIPPSECTFQYT</sequence>
<dbReference type="PROSITE" id="PS50160">
    <property type="entry name" value="DNA_LIGASE_A3"/>
    <property type="match status" value="1"/>
</dbReference>
<dbReference type="InterPro" id="IPR012309">
    <property type="entry name" value="DNA_ligase_ATP-dep_C"/>
</dbReference>
<evidence type="ECO:0000259" key="5">
    <source>
        <dbReference type="PROSITE" id="PS50160"/>
    </source>
</evidence>
<organism evidence="6 7">
    <name type="scientific">Fictibacillus enclensis</name>
    <dbReference type="NCBI Taxonomy" id="1017270"/>
    <lineage>
        <taxon>Bacteria</taxon>
        <taxon>Bacillati</taxon>
        <taxon>Bacillota</taxon>
        <taxon>Bacilli</taxon>
        <taxon>Bacillales</taxon>
        <taxon>Fictibacillaceae</taxon>
        <taxon>Fictibacillus</taxon>
    </lineage>
</organism>
<dbReference type="GO" id="GO:0006281">
    <property type="term" value="P:DNA repair"/>
    <property type="evidence" value="ECO:0007669"/>
    <property type="project" value="InterPro"/>
</dbReference>
<dbReference type="CDD" id="cd07971">
    <property type="entry name" value="OBF_DNA_ligase_LigD"/>
    <property type="match status" value="1"/>
</dbReference>
<dbReference type="Pfam" id="PF01068">
    <property type="entry name" value="DNA_ligase_A_M"/>
    <property type="match status" value="1"/>
</dbReference>
<dbReference type="PANTHER" id="PTHR45674:SF4">
    <property type="entry name" value="DNA LIGASE 1"/>
    <property type="match status" value="1"/>
</dbReference>
<protein>
    <recommendedName>
        <fullName evidence="2">DNA ligase (ATP)</fullName>
        <ecNumber evidence="2">6.5.1.1</ecNumber>
    </recommendedName>
</protein>
<dbReference type="Pfam" id="PF04679">
    <property type="entry name" value="DNA_ligase_A_C"/>
    <property type="match status" value="1"/>
</dbReference>
<dbReference type="OrthoDB" id="9802472at2"/>
<dbReference type="SUPFAM" id="SSF56091">
    <property type="entry name" value="DNA ligase/mRNA capping enzyme, catalytic domain"/>
    <property type="match status" value="1"/>
</dbReference>
<dbReference type="Proteomes" id="UP000054099">
    <property type="component" value="Unassembled WGS sequence"/>
</dbReference>
<dbReference type="Gene3D" id="3.30.470.30">
    <property type="entry name" value="DNA ligase/mRNA capping enzyme"/>
    <property type="match status" value="1"/>
</dbReference>
<keyword evidence="3 6" id="KW-0436">Ligase</keyword>
<evidence type="ECO:0000256" key="4">
    <source>
        <dbReference type="ARBA" id="ARBA00034003"/>
    </source>
</evidence>
<evidence type="ECO:0000313" key="6">
    <source>
        <dbReference type="EMBL" id="KSU85387.1"/>
    </source>
</evidence>
<keyword evidence="7" id="KW-1185">Reference proteome</keyword>
<dbReference type="AlphaFoldDB" id="A0A0V8JEE0"/>
<dbReference type="InterPro" id="IPR050191">
    <property type="entry name" value="ATP-dep_DNA_ligase"/>
</dbReference>
<dbReference type="SUPFAM" id="SSF50249">
    <property type="entry name" value="Nucleic acid-binding proteins"/>
    <property type="match status" value="1"/>
</dbReference>
<dbReference type="RefSeq" id="WP_061970184.1">
    <property type="nucleotide sequence ID" value="NZ_FMAV01000001.1"/>
</dbReference>
<dbReference type="CDD" id="cd07906">
    <property type="entry name" value="Adenylation_DNA_ligase_LigD_LigC"/>
    <property type="match status" value="1"/>
</dbReference>
<evidence type="ECO:0000256" key="3">
    <source>
        <dbReference type="ARBA" id="ARBA00022598"/>
    </source>
</evidence>
<dbReference type="GO" id="GO:0005524">
    <property type="term" value="F:ATP binding"/>
    <property type="evidence" value="ECO:0007669"/>
    <property type="project" value="InterPro"/>
</dbReference>
<dbReference type="EC" id="6.5.1.1" evidence="2"/>
<dbReference type="EMBL" id="LNQN01000001">
    <property type="protein sequence ID" value="KSU85387.1"/>
    <property type="molecule type" value="Genomic_DNA"/>
</dbReference>
<name>A0A0V8JEE0_9BACL</name>
<comment type="similarity">
    <text evidence="1">Belongs to the ATP-dependent DNA ligase family.</text>
</comment>
<dbReference type="InterPro" id="IPR016059">
    <property type="entry name" value="DNA_ligase_ATP-dep_CS"/>
</dbReference>
<evidence type="ECO:0000256" key="1">
    <source>
        <dbReference type="ARBA" id="ARBA00007572"/>
    </source>
</evidence>
<comment type="caution">
    <text evidence="6">The sequence shown here is derived from an EMBL/GenBank/DDBJ whole genome shotgun (WGS) entry which is preliminary data.</text>
</comment>
<gene>
    <name evidence="6" type="ORF">AS030_07735</name>
</gene>
<accession>A0A0V8JEE0</accession>
<proteinExistence type="inferred from homology"/>